<dbReference type="EMBL" id="CP024712">
    <property type="protein sequence ID" value="ATV16814.1"/>
    <property type="molecule type" value="Genomic_DNA"/>
</dbReference>
<sequence length="80" mass="8577">MKDQSRPPPLRFRPGFVGFLRPDTDPGAAVTDAALCVVSAIAVKKRFLSTIVRRSASHAVLDALRPLCGAPRHTAVLQGQ</sequence>
<reference evidence="1 2" key="1">
    <citation type="submission" date="2017-11" db="EMBL/GenBank/DDBJ databases">
        <title>Complete DNA Sequence of Pseudomonas syringae pv. actinidiae, biovar 5 (Psa5).</title>
        <authorList>
            <person name="Butler M."/>
            <person name="Taiaroa G."/>
            <person name="Sumpter N."/>
            <person name="Poulter R."/>
        </authorList>
    </citation>
    <scope>NUCLEOTIDE SEQUENCE [LARGE SCALE GENOMIC DNA]</scope>
    <source>
        <strain evidence="1 2">MAFF212063</strain>
    </source>
</reference>
<organism evidence="1 2">
    <name type="scientific">Pseudomonas syringae pv. actinidiae</name>
    <dbReference type="NCBI Taxonomy" id="103796"/>
    <lineage>
        <taxon>Bacteria</taxon>
        <taxon>Pseudomonadati</taxon>
        <taxon>Pseudomonadota</taxon>
        <taxon>Gammaproteobacteria</taxon>
        <taxon>Pseudomonadales</taxon>
        <taxon>Pseudomonadaceae</taxon>
        <taxon>Pseudomonas</taxon>
        <taxon>Pseudomonas syringae</taxon>
    </lineage>
</organism>
<accession>A0AAU8XEH4</accession>
<dbReference type="Proteomes" id="UP000230024">
    <property type="component" value="Chromosome"/>
</dbReference>
<gene>
    <name evidence="1" type="ORF">CT122_07705</name>
</gene>
<dbReference type="AlphaFoldDB" id="A0AAU8XEH4"/>
<evidence type="ECO:0000313" key="1">
    <source>
        <dbReference type="EMBL" id="ATV16814.1"/>
    </source>
</evidence>
<name>A0AAU8XEH4_PSESF</name>
<evidence type="ECO:0000313" key="2">
    <source>
        <dbReference type="Proteomes" id="UP000230024"/>
    </source>
</evidence>
<protein>
    <submittedName>
        <fullName evidence="1">Uncharacterized protein</fullName>
    </submittedName>
</protein>
<proteinExistence type="predicted"/>